<evidence type="ECO:0000256" key="4">
    <source>
        <dbReference type="ARBA" id="ARBA00022630"/>
    </source>
</evidence>
<dbReference type="EMBL" id="JADYTN010000017">
    <property type="protein sequence ID" value="MCF2564108.1"/>
    <property type="molecule type" value="Genomic_DNA"/>
</dbReference>
<evidence type="ECO:0000256" key="6">
    <source>
        <dbReference type="ARBA" id="ARBA00022982"/>
    </source>
</evidence>
<dbReference type="InterPro" id="IPR008254">
    <property type="entry name" value="Flavodoxin/NO_synth"/>
</dbReference>
<dbReference type="InterPro" id="IPR001094">
    <property type="entry name" value="Flavdoxin-like"/>
</dbReference>
<dbReference type="PROSITE" id="PS50902">
    <property type="entry name" value="FLAVODOXIN_LIKE"/>
    <property type="match status" value="1"/>
</dbReference>
<dbReference type="NCBIfam" id="TIGR01752">
    <property type="entry name" value="flav_long"/>
    <property type="match status" value="1"/>
</dbReference>
<name>A0ABS9CIK1_9BACT</name>
<sequence>MKPTIVIYGSSTGTCQGIAETIAAKLGVGALDVANISSDIVVANDNLILGTSTWGVGEMQDDWYSGVETLKSADLTGKTVALFGCGDSDSYSDTFCSGMKEIADVVKAAGATLLEGVPTDDYSFSDSEAVENGKFLGLALDDINESDKTETRIDTWLEAIKPFL</sequence>
<proteinExistence type="inferred from homology"/>
<dbReference type="SUPFAM" id="SSF52218">
    <property type="entry name" value="Flavoproteins"/>
    <property type="match status" value="1"/>
</dbReference>
<dbReference type="PRINTS" id="PR00369">
    <property type="entry name" value="FLAVODOXIN"/>
</dbReference>
<dbReference type="Pfam" id="PF00258">
    <property type="entry name" value="Flavodoxin_1"/>
    <property type="match status" value="1"/>
</dbReference>
<keyword evidence="4 7" id="KW-0285">Flavoprotein</keyword>
<gene>
    <name evidence="9" type="primary">fldA</name>
    <name evidence="9" type="ORF">I6E12_08280</name>
</gene>
<dbReference type="PIRSF" id="PIRSF038996">
    <property type="entry name" value="FldA"/>
    <property type="match status" value="1"/>
</dbReference>
<dbReference type="Gene3D" id="3.40.50.360">
    <property type="match status" value="1"/>
</dbReference>
<comment type="function">
    <text evidence="7">Low-potential electron donor to a number of redox enzymes.</text>
</comment>
<dbReference type="PANTHER" id="PTHR42809">
    <property type="entry name" value="FLAVODOXIN 2"/>
    <property type="match status" value="1"/>
</dbReference>
<comment type="cofactor">
    <cofactor evidence="1 7">
        <name>FMN</name>
        <dbReference type="ChEBI" id="CHEBI:58210"/>
    </cofactor>
</comment>
<evidence type="ECO:0000313" key="9">
    <source>
        <dbReference type="EMBL" id="MCF2564108.1"/>
    </source>
</evidence>
<keyword evidence="3 7" id="KW-0813">Transport</keyword>
<keyword evidence="6 7" id="KW-0249">Electron transport</keyword>
<dbReference type="PANTHER" id="PTHR42809:SF1">
    <property type="entry name" value="FLAVODOXIN 1"/>
    <property type="match status" value="1"/>
</dbReference>
<evidence type="ECO:0000256" key="3">
    <source>
        <dbReference type="ARBA" id="ARBA00022448"/>
    </source>
</evidence>
<dbReference type="InterPro" id="IPR050619">
    <property type="entry name" value="Flavodoxin"/>
</dbReference>
<dbReference type="InterPro" id="IPR010086">
    <property type="entry name" value="Flavodoxin_lc"/>
</dbReference>
<dbReference type="RefSeq" id="WP_094390429.1">
    <property type="nucleotide sequence ID" value="NZ_JADYTN010000017.1"/>
</dbReference>
<evidence type="ECO:0000256" key="5">
    <source>
        <dbReference type="ARBA" id="ARBA00022643"/>
    </source>
</evidence>
<evidence type="ECO:0000256" key="2">
    <source>
        <dbReference type="ARBA" id="ARBA00005267"/>
    </source>
</evidence>
<keyword evidence="10" id="KW-1185">Reference proteome</keyword>
<evidence type="ECO:0000259" key="8">
    <source>
        <dbReference type="PROSITE" id="PS50902"/>
    </source>
</evidence>
<comment type="similarity">
    <text evidence="2 7">Belongs to the flavodoxin family.</text>
</comment>
<dbReference type="Proteomes" id="UP001200470">
    <property type="component" value="Unassembled WGS sequence"/>
</dbReference>
<evidence type="ECO:0000313" key="10">
    <source>
        <dbReference type="Proteomes" id="UP001200470"/>
    </source>
</evidence>
<evidence type="ECO:0000256" key="7">
    <source>
        <dbReference type="PIRNR" id="PIRNR038996"/>
    </source>
</evidence>
<comment type="caution">
    <text evidence="9">The sequence shown here is derived from an EMBL/GenBank/DDBJ whole genome shotgun (WGS) entry which is preliminary data.</text>
</comment>
<evidence type="ECO:0000256" key="1">
    <source>
        <dbReference type="ARBA" id="ARBA00001917"/>
    </source>
</evidence>
<dbReference type="NCBIfam" id="NF006738">
    <property type="entry name" value="PRK09267.1-4"/>
    <property type="match status" value="1"/>
</dbReference>
<organism evidence="9 10">
    <name type="scientific">Xylanibacter brevis</name>
    <dbReference type="NCBI Taxonomy" id="83231"/>
    <lineage>
        <taxon>Bacteria</taxon>
        <taxon>Pseudomonadati</taxon>
        <taxon>Bacteroidota</taxon>
        <taxon>Bacteroidia</taxon>
        <taxon>Bacteroidales</taxon>
        <taxon>Prevotellaceae</taxon>
        <taxon>Xylanibacter</taxon>
    </lineage>
</organism>
<feature type="domain" description="Flavodoxin-like" evidence="8">
    <location>
        <begin position="4"/>
        <end position="161"/>
    </location>
</feature>
<accession>A0ABS9CIK1</accession>
<dbReference type="NCBIfam" id="NF006739">
    <property type="entry name" value="PRK09267.1-5"/>
    <property type="match status" value="1"/>
</dbReference>
<reference evidence="9 10" key="1">
    <citation type="submission" date="2020-12" db="EMBL/GenBank/DDBJ databases">
        <title>Whole genome sequences of gut porcine anaerobes.</title>
        <authorList>
            <person name="Kubasova T."/>
            <person name="Jahodarova E."/>
            <person name="Rychlik I."/>
        </authorList>
    </citation>
    <scope>NUCLEOTIDE SEQUENCE [LARGE SCALE GENOMIC DNA]</scope>
    <source>
        <strain evidence="9 10">An925</strain>
    </source>
</reference>
<keyword evidence="5 7" id="KW-0288">FMN</keyword>
<protein>
    <recommendedName>
        <fullName evidence="7">Flavodoxin</fullName>
    </recommendedName>
</protein>
<dbReference type="InterPro" id="IPR029039">
    <property type="entry name" value="Flavoprotein-like_sf"/>
</dbReference>